<dbReference type="KEGG" id="vaq:FIV01_05125"/>
<proteinExistence type="predicted"/>
<organism evidence="1 2">
    <name type="scientific">Vibrio aquimaris</name>
    <dbReference type="NCBI Taxonomy" id="2587862"/>
    <lineage>
        <taxon>Bacteria</taxon>
        <taxon>Pseudomonadati</taxon>
        <taxon>Pseudomonadota</taxon>
        <taxon>Gammaproteobacteria</taxon>
        <taxon>Vibrionales</taxon>
        <taxon>Vibrionaceae</taxon>
        <taxon>Vibrio</taxon>
    </lineage>
</organism>
<name>A0A5P9CJR6_9VIBR</name>
<dbReference type="Proteomes" id="UP000326936">
    <property type="component" value="Chromosome"/>
</dbReference>
<accession>A0A5P9CJR6</accession>
<sequence>MQVCDQLTRLLEPERKLVDSPPNIDDAALAALLKGSSIRIDDEKSIQIRPAEVDERGNKRLAQLVEVSRKQEDNLSWMDFEGWDNLFAQPEKQEYQQPDLSIFPDGDDWPLI</sequence>
<evidence type="ECO:0000313" key="1">
    <source>
        <dbReference type="EMBL" id="QFT25802.1"/>
    </source>
</evidence>
<gene>
    <name evidence="1" type="ORF">FIV01_05125</name>
</gene>
<reference evidence="1 2" key="1">
    <citation type="submission" date="2019-10" db="EMBL/GenBank/DDBJ databases">
        <title>Complete genome sequence of Vibrio sp. strain THAF100, isolated from non-filtered water from the water column of tank 6 of a marine aquarium containing stony-coral fragments. Water maintained at 26 degree C.</title>
        <authorList>
            <person name="Ruckert C."/>
            <person name="Franco A."/>
            <person name="Kalinowski J."/>
            <person name="Glaeser S."/>
        </authorList>
    </citation>
    <scope>NUCLEOTIDE SEQUENCE [LARGE SCALE GENOMIC DNA]</scope>
    <source>
        <strain evidence="1 2">THAF100</strain>
    </source>
</reference>
<dbReference type="EMBL" id="CP045350">
    <property type="protein sequence ID" value="QFT25802.1"/>
    <property type="molecule type" value="Genomic_DNA"/>
</dbReference>
<evidence type="ECO:0000313" key="2">
    <source>
        <dbReference type="Proteomes" id="UP000326936"/>
    </source>
</evidence>
<protein>
    <submittedName>
        <fullName evidence="1">Uncharacterized protein</fullName>
    </submittedName>
</protein>
<dbReference type="AlphaFoldDB" id="A0A5P9CJR6"/>
<keyword evidence="2" id="KW-1185">Reference proteome</keyword>